<evidence type="ECO:0000313" key="12">
    <source>
        <dbReference type="EMBL" id="RMZ33756.1"/>
    </source>
</evidence>
<keyword evidence="6 11" id="KW-1133">Transmembrane helix</keyword>
<evidence type="ECO:0000256" key="8">
    <source>
        <dbReference type="ARBA" id="ARBA00034651"/>
    </source>
</evidence>
<feature type="transmembrane region" description="Helical" evidence="11">
    <location>
        <begin position="94"/>
        <end position="113"/>
    </location>
</feature>
<keyword evidence="3 10" id="KW-0813">Transport</keyword>
<evidence type="ECO:0000256" key="3">
    <source>
        <dbReference type="ARBA" id="ARBA00022448"/>
    </source>
</evidence>
<feature type="transmembrane region" description="Helical" evidence="11">
    <location>
        <begin position="318"/>
        <end position="339"/>
    </location>
</feature>
<dbReference type="InterPro" id="IPR022357">
    <property type="entry name" value="MIP_CS"/>
</dbReference>
<comment type="catalytic activity">
    <reaction evidence="8">
        <text>H2O(in) = H2O(out)</text>
        <dbReference type="Rhea" id="RHEA:29667"/>
        <dbReference type="ChEBI" id="CHEBI:15377"/>
    </reaction>
</comment>
<dbReference type="AlphaFoldDB" id="A0A3M7J884"/>
<dbReference type="FunFam" id="1.20.1080.10:FF:000027">
    <property type="entry name" value="MIP aquaporin"/>
    <property type="match status" value="1"/>
</dbReference>
<comment type="caution">
    <text evidence="12">The sequence shown here is derived from an EMBL/GenBank/DDBJ whole genome shotgun (WGS) entry which is preliminary data.</text>
</comment>
<evidence type="ECO:0000256" key="5">
    <source>
        <dbReference type="ARBA" id="ARBA00022737"/>
    </source>
</evidence>
<dbReference type="CDD" id="cd00333">
    <property type="entry name" value="MIP"/>
    <property type="match status" value="1"/>
</dbReference>
<dbReference type="GO" id="GO:0005886">
    <property type="term" value="C:plasma membrane"/>
    <property type="evidence" value="ECO:0007669"/>
    <property type="project" value="TreeGrafter"/>
</dbReference>
<feature type="transmembrane region" description="Helical" evidence="11">
    <location>
        <begin position="125"/>
        <end position="146"/>
    </location>
</feature>
<dbReference type="InterPro" id="IPR000425">
    <property type="entry name" value="MIP"/>
</dbReference>
<dbReference type="PROSITE" id="PS00221">
    <property type="entry name" value="MIP"/>
    <property type="match status" value="1"/>
</dbReference>
<accession>A0A3M7J884</accession>
<keyword evidence="7 11" id="KW-0472">Membrane</keyword>
<comment type="similarity">
    <text evidence="2 10">Belongs to the MIP/aquaporin (TC 1.A.8) family.</text>
</comment>
<proteinExistence type="inferred from homology"/>
<feature type="transmembrane region" description="Helical" evidence="11">
    <location>
        <begin position="258"/>
        <end position="276"/>
    </location>
</feature>
<evidence type="ECO:0000256" key="9">
    <source>
        <dbReference type="ARBA" id="ARBA00049405"/>
    </source>
</evidence>
<evidence type="ECO:0000256" key="2">
    <source>
        <dbReference type="ARBA" id="ARBA00006175"/>
    </source>
</evidence>
<protein>
    <recommendedName>
        <fullName evidence="14">Aquaporin</fullName>
    </recommendedName>
</protein>
<evidence type="ECO:0000313" key="13">
    <source>
        <dbReference type="Proteomes" id="UP000281677"/>
    </source>
</evidence>
<dbReference type="Pfam" id="PF00230">
    <property type="entry name" value="MIP"/>
    <property type="match status" value="1"/>
</dbReference>
<gene>
    <name evidence="12" type="ORF">D0859_02086</name>
</gene>
<evidence type="ECO:0000256" key="10">
    <source>
        <dbReference type="RuleBase" id="RU000477"/>
    </source>
</evidence>
<dbReference type="EMBL" id="QWIT01000037">
    <property type="protein sequence ID" value="RMZ33756.1"/>
    <property type="molecule type" value="Genomic_DNA"/>
</dbReference>
<dbReference type="InterPro" id="IPR050363">
    <property type="entry name" value="MIP/Aquaporin"/>
</dbReference>
<evidence type="ECO:0000256" key="6">
    <source>
        <dbReference type="ARBA" id="ARBA00022989"/>
    </source>
</evidence>
<dbReference type="PANTHER" id="PTHR43829:SF9">
    <property type="entry name" value="AQUAPORIN-9"/>
    <property type="match status" value="1"/>
</dbReference>
<dbReference type="Proteomes" id="UP000281677">
    <property type="component" value="Unassembled WGS sequence"/>
</dbReference>
<keyword evidence="4 10" id="KW-0812">Transmembrane</keyword>
<evidence type="ECO:0008006" key="14">
    <source>
        <dbReference type="Google" id="ProtNLM"/>
    </source>
</evidence>
<dbReference type="PANTHER" id="PTHR43829">
    <property type="entry name" value="AQUAPORIN OR AQUAGLYCEROPORIN RELATED"/>
    <property type="match status" value="1"/>
</dbReference>
<sequence>MANVPFTMEDAKEIKALDLTTMISPADIKLDHRRTESAETSNTSATAMTLPFAELGAPINRSQTAEDITRRKPLNAGLRWPRARRFMREPLSEFLGTFILVMFGDGVVAQVVLSNGEKGDYQSIAWGWGLGVMLGVYVSGISGAHINPAVTFANCVFRKFPWKKFPVYAIAQVLGAMCAAAVVYGNYKSAIDTFEGGAGIRTVPGYSQNASAGIFCTYPAPFMSNVGQFFSEFIASALLMFLIYALKDDANLGAGKLTPLGLFFVIFGIGQCWGWETGYAINLARDTGPRLVSYMIGYGPEVIYLEHFIDSSLMPCSFWVPMVAPFCGCTFGGFLYDLLLFTGESPINTPYLGLYRFLPGMTHEFDGRRFDPEDVKGDRSPV</sequence>
<dbReference type="PRINTS" id="PR00783">
    <property type="entry name" value="MINTRINSICP"/>
</dbReference>
<name>A0A3M7J884_HORWE</name>
<dbReference type="GO" id="GO:0015250">
    <property type="term" value="F:water channel activity"/>
    <property type="evidence" value="ECO:0007669"/>
    <property type="project" value="TreeGrafter"/>
</dbReference>
<comment type="subcellular location">
    <subcellularLocation>
        <location evidence="1">Membrane</location>
        <topology evidence="1">Multi-pass membrane protein</topology>
    </subcellularLocation>
</comment>
<dbReference type="OrthoDB" id="3222at2759"/>
<evidence type="ECO:0000256" key="4">
    <source>
        <dbReference type="ARBA" id="ARBA00022692"/>
    </source>
</evidence>
<evidence type="ECO:0000256" key="7">
    <source>
        <dbReference type="ARBA" id="ARBA00023136"/>
    </source>
</evidence>
<dbReference type="InterPro" id="IPR023271">
    <property type="entry name" value="Aquaporin-like"/>
</dbReference>
<dbReference type="GO" id="GO:0015254">
    <property type="term" value="F:glycerol channel activity"/>
    <property type="evidence" value="ECO:0007669"/>
    <property type="project" value="TreeGrafter"/>
</dbReference>
<organism evidence="12 13">
    <name type="scientific">Hortaea werneckii</name>
    <name type="common">Black yeast</name>
    <name type="synonym">Cladosporium werneckii</name>
    <dbReference type="NCBI Taxonomy" id="91943"/>
    <lineage>
        <taxon>Eukaryota</taxon>
        <taxon>Fungi</taxon>
        <taxon>Dikarya</taxon>
        <taxon>Ascomycota</taxon>
        <taxon>Pezizomycotina</taxon>
        <taxon>Dothideomycetes</taxon>
        <taxon>Dothideomycetidae</taxon>
        <taxon>Mycosphaerellales</taxon>
        <taxon>Teratosphaeriaceae</taxon>
        <taxon>Hortaea</taxon>
    </lineage>
</organism>
<evidence type="ECO:0000256" key="11">
    <source>
        <dbReference type="SAM" id="Phobius"/>
    </source>
</evidence>
<feature type="transmembrane region" description="Helical" evidence="11">
    <location>
        <begin position="229"/>
        <end position="246"/>
    </location>
</feature>
<comment type="catalytic activity">
    <reaction evidence="9">
        <text>glycerol(in) = glycerol(out)</text>
        <dbReference type="Rhea" id="RHEA:29675"/>
        <dbReference type="ChEBI" id="CHEBI:17754"/>
    </reaction>
</comment>
<dbReference type="NCBIfam" id="TIGR00861">
    <property type="entry name" value="MIP"/>
    <property type="match status" value="1"/>
</dbReference>
<reference evidence="12 13" key="1">
    <citation type="journal article" date="2018" name="BMC Genomics">
        <title>Genomic evidence for intraspecific hybridization in a clonal and extremely halotolerant yeast.</title>
        <authorList>
            <person name="Gostincar C."/>
            <person name="Stajich J.E."/>
            <person name="Zupancic J."/>
            <person name="Zalar P."/>
            <person name="Gunde-Cimerman N."/>
        </authorList>
    </citation>
    <scope>NUCLEOTIDE SEQUENCE [LARGE SCALE GENOMIC DNA]</scope>
    <source>
        <strain evidence="12 13">EXF-120</strain>
    </source>
</reference>
<evidence type="ECO:0000256" key="1">
    <source>
        <dbReference type="ARBA" id="ARBA00004141"/>
    </source>
</evidence>
<feature type="transmembrane region" description="Helical" evidence="11">
    <location>
        <begin position="167"/>
        <end position="187"/>
    </location>
</feature>
<dbReference type="SUPFAM" id="SSF81338">
    <property type="entry name" value="Aquaporin-like"/>
    <property type="match status" value="1"/>
</dbReference>
<keyword evidence="5" id="KW-0677">Repeat</keyword>
<dbReference type="Gene3D" id="1.20.1080.10">
    <property type="entry name" value="Glycerol uptake facilitator protein"/>
    <property type="match status" value="1"/>
</dbReference>